<feature type="region of interest" description="Disordered" evidence="2">
    <location>
        <begin position="1252"/>
        <end position="1274"/>
    </location>
</feature>
<comment type="caution">
    <text evidence="4">The sequence shown here is derived from an EMBL/GenBank/DDBJ whole genome shotgun (WGS) entry which is preliminary data.</text>
</comment>
<dbReference type="Proteomes" id="UP001166052">
    <property type="component" value="Unassembled WGS sequence"/>
</dbReference>
<keyword evidence="1" id="KW-0175">Coiled coil</keyword>
<feature type="region of interest" description="Disordered" evidence="2">
    <location>
        <begin position="1864"/>
        <end position="1886"/>
    </location>
</feature>
<feature type="coiled-coil region" evidence="1">
    <location>
        <begin position="895"/>
        <end position="1249"/>
    </location>
</feature>
<feature type="non-terminal residue" evidence="4">
    <location>
        <position position="1"/>
    </location>
</feature>
<gene>
    <name evidence="4" type="primary">Mprip_1</name>
    <name evidence="4" type="ORF">GTO92_0013753</name>
</gene>
<feature type="non-terminal residue" evidence="4">
    <location>
        <position position="2220"/>
    </location>
</feature>
<feature type="domain" description="PH" evidence="3">
    <location>
        <begin position="42"/>
        <end position="149"/>
    </location>
</feature>
<feature type="coiled-coil region" evidence="1">
    <location>
        <begin position="2117"/>
        <end position="2144"/>
    </location>
</feature>
<protein>
    <submittedName>
        <fullName evidence="4">MPRIP protein</fullName>
    </submittedName>
</protein>
<feature type="region of interest" description="Disordered" evidence="2">
    <location>
        <begin position="152"/>
        <end position="349"/>
    </location>
</feature>
<dbReference type="PROSITE" id="PS50003">
    <property type="entry name" value="PH_DOMAIN"/>
    <property type="match status" value="2"/>
</dbReference>
<feature type="compositionally biased region" description="Low complexity" evidence="2">
    <location>
        <begin position="298"/>
        <end position="318"/>
    </location>
</feature>
<evidence type="ECO:0000256" key="1">
    <source>
        <dbReference type="SAM" id="Coils"/>
    </source>
</evidence>
<feature type="domain" description="PH" evidence="3">
    <location>
        <begin position="500"/>
        <end position="596"/>
    </location>
</feature>
<feature type="region of interest" description="Disordered" evidence="2">
    <location>
        <begin position="598"/>
        <end position="651"/>
    </location>
</feature>
<dbReference type="SMART" id="SM00233">
    <property type="entry name" value="PH"/>
    <property type="match status" value="2"/>
</dbReference>
<dbReference type="Gene3D" id="2.30.29.30">
    <property type="entry name" value="Pleckstrin-homology domain (PH domain)/Phosphotyrosine-binding domain (PTB)"/>
    <property type="match status" value="2"/>
</dbReference>
<feature type="coiled-coil region" evidence="1">
    <location>
        <begin position="803"/>
        <end position="837"/>
    </location>
</feature>
<dbReference type="InterPro" id="IPR011993">
    <property type="entry name" value="PH-like_dom_sf"/>
</dbReference>
<evidence type="ECO:0000256" key="2">
    <source>
        <dbReference type="SAM" id="MobiDB-lite"/>
    </source>
</evidence>
<dbReference type="InterPro" id="IPR039597">
    <property type="entry name" value="M-RIP_PH"/>
</dbReference>
<evidence type="ECO:0000313" key="5">
    <source>
        <dbReference type="Proteomes" id="UP001166052"/>
    </source>
</evidence>
<dbReference type="InterPro" id="IPR052223">
    <property type="entry name" value="Actin_Cytoskeleton_Reg"/>
</dbReference>
<evidence type="ECO:0000313" key="4">
    <source>
        <dbReference type="EMBL" id="MBN3290720.1"/>
    </source>
</evidence>
<feature type="region of interest" description="Disordered" evidence="2">
    <location>
        <begin position="1791"/>
        <end position="1820"/>
    </location>
</feature>
<dbReference type="SUPFAM" id="SSF50729">
    <property type="entry name" value="PH domain-like"/>
    <property type="match status" value="2"/>
</dbReference>
<feature type="compositionally biased region" description="Polar residues" evidence="2">
    <location>
        <begin position="176"/>
        <end position="186"/>
    </location>
</feature>
<dbReference type="PANTHER" id="PTHR17271:SF9">
    <property type="entry name" value="MYOSIN PHOSPHATASE RHO-INTERACTING PROTEIN"/>
    <property type="match status" value="1"/>
</dbReference>
<feature type="compositionally biased region" description="Basic and acidic residues" evidence="2">
    <location>
        <begin position="640"/>
        <end position="651"/>
    </location>
</feature>
<dbReference type="InterPro" id="IPR001849">
    <property type="entry name" value="PH_domain"/>
</dbReference>
<keyword evidence="5" id="KW-1185">Reference proteome</keyword>
<feature type="compositionally biased region" description="Basic and acidic residues" evidence="2">
    <location>
        <begin position="1801"/>
        <end position="1820"/>
    </location>
</feature>
<accession>A0ABS2YVB8</accession>
<proteinExistence type="predicted"/>
<feature type="compositionally biased region" description="Basic and acidic residues" evidence="2">
    <location>
        <begin position="242"/>
        <end position="252"/>
    </location>
</feature>
<dbReference type="PANTHER" id="PTHR17271">
    <property type="entry name" value="PLECKSTRIN HOMOLOGY PH DOMAIN-CONTAINING PROTEIN"/>
    <property type="match status" value="1"/>
</dbReference>
<feature type="compositionally biased region" description="Polar residues" evidence="2">
    <location>
        <begin position="598"/>
        <end position="607"/>
    </location>
</feature>
<feature type="region of interest" description="Disordered" evidence="2">
    <location>
        <begin position="463"/>
        <end position="489"/>
    </location>
</feature>
<dbReference type="EMBL" id="JAAWVN010009119">
    <property type="protein sequence ID" value="MBN3290720.1"/>
    <property type="molecule type" value="Genomic_DNA"/>
</dbReference>
<name>A0ABS2YVB8_POLSE</name>
<reference evidence="4" key="1">
    <citation type="journal article" date="2021" name="Cell">
        <title>Tracing the genetic footprints of vertebrate landing in non-teleost ray-finned fishes.</title>
        <authorList>
            <person name="Bi X."/>
            <person name="Wang K."/>
            <person name="Yang L."/>
            <person name="Pan H."/>
            <person name="Jiang H."/>
            <person name="Wei Q."/>
            <person name="Fang M."/>
            <person name="Yu H."/>
            <person name="Zhu C."/>
            <person name="Cai Y."/>
            <person name="He Y."/>
            <person name="Gan X."/>
            <person name="Zeng H."/>
            <person name="Yu D."/>
            <person name="Zhu Y."/>
            <person name="Jiang H."/>
            <person name="Qiu Q."/>
            <person name="Yang H."/>
            <person name="Zhang Y.E."/>
            <person name="Wang W."/>
            <person name="Zhu M."/>
            <person name="He S."/>
            <person name="Zhang G."/>
        </authorList>
    </citation>
    <scope>NUCLEOTIDE SEQUENCE</scope>
    <source>
        <strain evidence="4">Bchr_001</strain>
    </source>
</reference>
<feature type="coiled-coil region" evidence="1">
    <location>
        <begin position="2010"/>
        <end position="2090"/>
    </location>
</feature>
<dbReference type="CDD" id="cd13275">
    <property type="entry name" value="PH_M-RIP"/>
    <property type="match status" value="1"/>
</dbReference>
<dbReference type="CDD" id="cd01236">
    <property type="entry name" value="PH_RIP"/>
    <property type="match status" value="1"/>
</dbReference>
<feature type="coiled-coil region" evidence="1">
    <location>
        <begin position="1332"/>
        <end position="1359"/>
    </location>
</feature>
<dbReference type="Pfam" id="PF00169">
    <property type="entry name" value="PH"/>
    <property type="match status" value="2"/>
</dbReference>
<feature type="region of interest" description="Disordered" evidence="2">
    <location>
        <begin position="1298"/>
        <end position="1321"/>
    </location>
</feature>
<organism evidence="4 5">
    <name type="scientific">Polypterus senegalus</name>
    <name type="common">Senegal bichir</name>
    <dbReference type="NCBI Taxonomy" id="55291"/>
    <lineage>
        <taxon>Eukaryota</taxon>
        <taxon>Metazoa</taxon>
        <taxon>Chordata</taxon>
        <taxon>Craniata</taxon>
        <taxon>Vertebrata</taxon>
        <taxon>Euteleostomi</taxon>
        <taxon>Actinopterygii</taxon>
        <taxon>Polypteriformes</taxon>
        <taxon>Polypteridae</taxon>
        <taxon>Polypterus</taxon>
    </lineage>
</organism>
<sequence>MSAKENPCRKFQANIFNKSKCQNCFKPRESHALIDEDLSQAKPVYGGWLLLAPEGTDFDNPVQRSRKWQRRFFILYEHGLLRYALDEMPSTLPQGTINMNQCLDVVDGEKRTSQKNSLCVVTPEKEHFIRAENKEIINGWFDTLIVYPRTNKQNQKKKRKVEPPTPQEPGPAKVAVTSSGASSTILSVEKVPSSKSTLWQEEPRGRSHIPCSRSTPSLCQASVPPAVTTRAPKAESGYFSLEKTKPEAKTPEETLPQPPQHLQYASPSRYSYPDAESPNPCRSPEYSDPFLSPGPFHSNGSSAISSSQSSLDSEASSATQTSGASWESRGAGGGGTQIEKAGACQSSRNTREYATLADIPKAKRISNRDAFQVERKRLEQRTRARSPGREEVVRLFGQERRRSQVIEKFETLDVENAENMETSSAAIAESSISEPQGTSVGSTRLGRSARRAIPLKQDCTLEASKGGSVPEASSLPVSPCRRAKSLDRRTTESSITPDLLNFKKGWMTKLYQDGVWKKHWFVLTDQSLRFYRDSIAEEAADLDGEIDLSTCFDVTEFPVQRNYGFQIHTKDRVFTLSAMTSGIRRNWVQAITKSIRPSTAPDVTSSLPEEKAAAKPSSDARVTAENASQVDGSHAVKKAGARERRRDGRSKTFDWAEFRPTQQLLAQEREPAMAEVAVRPPVGPSAPVEEELRKNASAVTDLEKERAWRREVRRKRFETADVSFVSSRDDAKFQMEVGRSQAIVLESKSPSVRVEIEERWHQVETTPLREEKQIPISTLHPSASDSESVPPQDLAPLLLEKELEETQKELRGLQDQNRLLQEQLKEAQSREHNAREGYVLQTDATAASQMGAWHRLHKLNQDLQTELDCQRQRQDLTNQQVQTLKQNYGQVKEIIRQRELDIQKLQDKLGNAMAEIDVGEQTIGKMRRELQAERDKLNEQAGEWQHDEEALQSQLKASEARLREVEAMLLEKSQALRDLERQQALQRDYQKEALKLQDRLTRATEQLAAMEEAHALHEERRQKSYEFLKESHEKEQQALSRSLLEAEGKVREFEERLQKAECQREDTQKEKRTATLEYSEIVHHLEEQLLIKNEGIQELTQNVRDLQTEKDQLECKCQELSHQLSEADAEALKLRSRLKTEETDYYNLEHSYEKVSEEIQKVRKVLGEKEDEIREVQVMYERLVEKKERDLNEALVKMAALGTSLEETESKLRAKEELVSHLDGREGKLEAAELRVGELERQLAELRAPGACSELDGGVKSSPPTEAESDPDASAFCKRQRIRFASIYCQKYEGDKSVASSASPDASQDGPAVDKSPLTSTEGDPGRFISIIRSLENKLYVTEEKLKEITQKVEEEQSRQLDSGEMDAHAAVLREARCRVGVAKGICEEALAWMESSREKVQQVLGGRQGVEVGTLHRVLQEADDELVNATKCLKQQGAFLEETTASAVPTEDKVNVLTRMLAFEALLLNKMAASVERCAPDRFGEISQEVGKFENSEQTAAAYADVLTHKLVWERDLWAEGEKVPCEDAERDGESQSGTLEEQMADRAARVARVTSEASLRLQHLKHAYQRQMEEPSGKAKSRRHQGVRGAVGQAGLLADITPPELAPYVEQIQMEEARSLALEVVEKHLGQDGGRVSSVSGERFAAALRREAQLLQPLSRDVESFAWDSSSADALCRSSSVLVREAVVQAQIAYVACKLRVQRDEDAYGSMEVLCQEHVKNIASIQERYDKALLAERCAFEAALARLKEENEALRAEASQHLAEISRQQQKLLDVEELRRQCRSELQEAQRKQAVGEAESQRRLEEMRGDVERAEERHTQDIRTLEDDLHRRILELQKIHEEEMRRLHGHYTQTIAALQQSLERQRAEQLRSPPPEVSRRPSCDEERDLDAMAVLKERILELETQRDVMKGELVEHKHLEGDLIGLRDRYQKDFEKLKATCERGFAAMEETHQKVIGDIQRQHQRELDKLLEEKERLLAEETAATIAAIEAMKNAHRVELEKSQRCQITGMSADIEELRRQYQEELQSLYRELEVLSEQYSQKCLENAHLAQALEAERQALQQCQRENQELNAHNQELNTRLAAEITRLRSCITGEGGDVPLTQGKDAYELEVLLRVKESEIQYLKQEIHSLKDELQTALKDKKYATDKYKDIYTELSIVKAKADCDISKLKEQLVIATEAVGDTAGGGGAMSGYGKSRATLSLCHTHTHTRGRRCRR</sequence>
<evidence type="ECO:0000259" key="3">
    <source>
        <dbReference type="PROSITE" id="PS50003"/>
    </source>
</evidence>